<dbReference type="RefSeq" id="WP_318751350.1">
    <property type="nucleotide sequence ID" value="NZ_CP132508.1"/>
</dbReference>
<evidence type="ECO:0000313" key="4">
    <source>
        <dbReference type="Proteomes" id="UP001304683"/>
    </source>
</evidence>
<dbReference type="Gene3D" id="2.40.380.10">
    <property type="entry name" value="FomD-like"/>
    <property type="match status" value="1"/>
</dbReference>
<dbReference type="EMBL" id="CP132508">
    <property type="protein sequence ID" value="WPD19911.1"/>
    <property type="molecule type" value="Genomic_DNA"/>
</dbReference>
<feature type="compositionally biased region" description="Basic and acidic residues" evidence="1">
    <location>
        <begin position="239"/>
        <end position="254"/>
    </location>
</feature>
<keyword evidence="4" id="KW-1185">Reference proteome</keyword>
<dbReference type="Pfam" id="PF04167">
    <property type="entry name" value="DUF402"/>
    <property type="match status" value="1"/>
</dbReference>
<name>A0ABZ0QRA4_9FIRM</name>
<sequence>MTEVEVEARLATGGLKATWQGVMVEGPGWWCVAAIWTRRPTQAGPLTFAPGDRLLEVYWADRWYNVFRVAAPEPAGRLRRGARRLKGYYVNLATPARLGEAGTAACRRPPAGAGRPRLVYVDGVLDAVVLPDGRWRWLDRAEFRHLLGLGGRGRGTARCGSATAGAGPDAGAGGPARSAGAGPDEATGTVDRAAWIAAARRLAVRLARDAQAFVAGLVPWDDLERALDGAGTVPVAPGADHRQPGTAGRERAPG</sequence>
<gene>
    <name evidence="3" type="ORF">Q5761_04485</name>
</gene>
<proteinExistence type="predicted"/>
<organism evidence="3 4">
    <name type="scientific">Thermaerobacter composti</name>
    <dbReference type="NCBI Taxonomy" id="554949"/>
    <lineage>
        <taxon>Bacteria</taxon>
        <taxon>Bacillati</taxon>
        <taxon>Bacillota</taxon>
        <taxon>Clostridia</taxon>
        <taxon>Eubacteriales</taxon>
        <taxon>Clostridiales Family XVII. Incertae Sedis</taxon>
        <taxon>Thermaerobacter</taxon>
    </lineage>
</organism>
<dbReference type="InterPro" id="IPR007295">
    <property type="entry name" value="DUF402"/>
</dbReference>
<feature type="region of interest" description="Disordered" evidence="1">
    <location>
        <begin position="230"/>
        <end position="254"/>
    </location>
</feature>
<feature type="compositionally biased region" description="Low complexity" evidence="1">
    <location>
        <begin position="175"/>
        <end position="184"/>
    </location>
</feature>
<evidence type="ECO:0000256" key="1">
    <source>
        <dbReference type="SAM" id="MobiDB-lite"/>
    </source>
</evidence>
<dbReference type="Proteomes" id="UP001304683">
    <property type="component" value="Chromosome"/>
</dbReference>
<feature type="region of interest" description="Disordered" evidence="1">
    <location>
        <begin position="157"/>
        <end position="186"/>
    </location>
</feature>
<reference evidence="3 4" key="1">
    <citation type="submission" date="2023-08" db="EMBL/GenBank/DDBJ databases">
        <title>Genome sequence of Thermaerobacter compostii strain Ins1, a spore-forming filamentous bacterium isolated from a deep geothermal reservoir.</title>
        <authorList>
            <person name="Bregnard D."/>
            <person name="Gonzalez D."/>
            <person name="Junier P."/>
        </authorList>
    </citation>
    <scope>NUCLEOTIDE SEQUENCE [LARGE SCALE GENOMIC DNA]</scope>
    <source>
        <strain evidence="3 4">Ins1</strain>
    </source>
</reference>
<protein>
    <submittedName>
        <fullName evidence="3">DUF402 domain-containing protein</fullName>
    </submittedName>
</protein>
<feature type="compositionally biased region" description="Low complexity" evidence="1">
    <location>
        <begin position="157"/>
        <end position="167"/>
    </location>
</feature>
<accession>A0ABZ0QRA4</accession>
<evidence type="ECO:0000313" key="3">
    <source>
        <dbReference type="EMBL" id="WPD19911.1"/>
    </source>
</evidence>
<dbReference type="SUPFAM" id="SSF159234">
    <property type="entry name" value="FomD-like"/>
    <property type="match status" value="1"/>
</dbReference>
<feature type="domain" description="DUF402" evidence="2">
    <location>
        <begin position="50"/>
        <end position="145"/>
    </location>
</feature>
<dbReference type="InterPro" id="IPR035930">
    <property type="entry name" value="FomD-like_sf"/>
</dbReference>
<evidence type="ECO:0000259" key="2">
    <source>
        <dbReference type="Pfam" id="PF04167"/>
    </source>
</evidence>